<organism evidence="1 2">
    <name type="scientific">Nocardioides donggukensis</name>
    <dbReference type="NCBI Taxonomy" id="2774019"/>
    <lineage>
        <taxon>Bacteria</taxon>
        <taxon>Bacillati</taxon>
        <taxon>Actinomycetota</taxon>
        <taxon>Actinomycetes</taxon>
        <taxon>Propionibacteriales</taxon>
        <taxon>Nocardioidaceae</taxon>
        <taxon>Nocardioides</taxon>
    </lineage>
</organism>
<dbReference type="SUPFAM" id="SSF54427">
    <property type="entry name" value="NTF2-like"/>
    <property type="match status" value="1"/>
</dbReference>
<gene>
    <name evidence="1" type="ORF">IE331_09555</name>
</gene>
<dbReference type="Gene3D" id="3.10.450.50">
    <property type="match status" value="1"/>
</dbReference>
<comment type="caution">
    <text evidence="1">The sequence shown here is derived from an EMBL/GenBank/DDBJ whole genome shotgun (WGS) entry which is preliminary data.</text>
</comment>
<name>A0A927K465_9ACTN</name>
<evidence type="ECO:0000313" key="1">
    <source>
        <dbReference type="EMBL" id="MBD8869869.1"/>
    </source>
</evidence>
<reference evidence="1" key="1">
    <citation type="submission" date="2020-09" db="EMBL/GenBank/DDBJ databases">
        <title>Nocardioides sp. strain MJB4 16S ribosomal RNA gene Genome sequencing and assembly.</title>
        <authorList>
            <person name="Kim I."/>
        </authorList>
    </citation>
    <scope>NUCLEOTIDE SEQUENCE</scope>
    <source>
        <strain evidence="1">MJB4</strain>
    </source>
</reference>
<protein>
    <submittedName>
        <fullName evidence="1">Uncharacterized protein</fullName>
    </submittedName>
</protein>
<evidence type="ECO:0000313" key="2">
    <source>
        <dbReference type="Proteomes" id="UP000616839"/>
    </source>
</evidence>
<proteinExistence type="predicted"/>
<dbReference type="EMBL" id="JACYXZ010000002">
    <property type="protein sequence ID" value="MBD8869869.1"/>
    <property type="molecule type" value="Genomic_DNA"/>
</dbReference>
<dbReference type="Proteomes" id="UP000616839">
    <property type="component" value="Unassembled WGS sequence"/>
</dbReference>
<dbReference type="InterPro" id="IPR032710">
    <property type="entry name" value="NTF2-like_dom_sf"/>
</dbReference>
<keyword evidence="2" id="KW-1185">Reference proteome</keyword>
<sequence>MALATLAAWDLRRAAAYAEGDPAALRALYLPGSRTGARDLAVLRRWSRRGLRVTGMRTQVLSGLVLRRGRDRVVVRVTERLVGATAVGTAVRLRLPRDRPSRRTVTLVRRAGEWLVREAR</sequence>
<accession>A0A927K465</accession>
<dbReference type="AlphaFoldDB" id="A0A927K465"/>